<sequence length="146" mass="15954">MVSLYKRRLLGLATGLVLIALSHCQPLDGDTAAAKQNKYKPKFVTPKVQVSLSCKSDKIMVTMNFTEPFNGVAHAGDKESPCKLRGIGDKNYILNVPLTSCGTRHEQSSGNFINTLTIRFHPSLELEGDEIKTIICKFNTGSINVG</sequence>
<accession>A0ABM1BYS1</accession>
<dbReference type="GeneID" id="106475076"/>
<organism evidence="3 4">
    <name type="scientific">Limulus polyphemus</name>
    <name type="common">Atlantic horseshoe crab</name>
    <dbReference type="NCBI Taxonomy" id="6850"/>
    <lineage>
        <taxon>Eukaryota</taxon>
        <taxon>Metazoa</taxon>
        <taxon>Ecdysozoa</taxon>
        <taxon>Arthropoda</taxon>
        <taxon>Chelicerata</taxon>
        <taxon>Merostomata</taxon>
        <taxon>Xiphosura</taxon>
        <taxon>Limulidae</taxon>
        <taxon>Limulus</taxon>
    </lineage>
</organism>
<keyword evidence="1" id="KW-0732">Signal</keyword>
<dbReference type="PROSITE" id="PS51034">
    <property type="entry name" value="ZP_2"/>
    <property type="match status" value="1"/>
</dbReference>
<name>A0ABM1BYS1_LIMPO</name>
<dbReference type="PANTHER" id="PTHR46560">
    <property type="entry name" value="CYPHER, ISOFORM B"/>
    <property type="match status" value="1"/>
</dbReference>
<dbReference type="PANTHER" id="PTHR46560:SF11">
    <property type="entry name" value="GH09980P"/>
    <property type="match status" value="1"/>
</dbReference>
<dbReference type="Proteomes" id="UP000694941">
    <property type="component" value="Unplaced"/>
</dbReference>
<feature type="signal peptide" evidence="1">
    <location>
        <begin position="1"/>
        <end position="24"/>
    </location>
</feature>
<dbReference type="RefSeq" id="XP_013791224.1">
    <property type="nucleotide sequence ID" value="XM_013935770.2"/>
</dbReference>
<protein>
    <submittedName>
        <fullName evidence="4">Uncharacterized protein LOC106475076</fullName>
    </submittedName>
</protein>
<evidence type="ECO:0000313" key="3">
    <source>
        <dbReference type="Proteomes" id="UP000694941"/>
    </source>
</evidence>
<dbReference type="InterPro" id="IPR001507">
    <property type="entry name" value="ZP_dom"/>
</dbReference>
<evidence type="ECO:0000313" key="4">
    <source>
        <dbReference type="RefSeq" id="XP_013791224.1"/>
    </source>
</evidence>
<feature type="chain" id="PRO_5047238382" evidence="1">
    <location>
        <begin position="25"/>
        <end position="146"/>
    </location>
</feature>
<reference evidence="4" key="1">
    <citation type="submission" date="2025-08" db="UniProtKB">
        <authorList>
            <consortium name="RefSeq"/>
        </authorList>
    </citation>
    <scope>IDENTIFICATION</scope>
    <source>
        <tissue evidence="4">Muscle</tissue>
    </source>
</reference>
<feature type="domain" description="ZP" evidence="2">
    <location>
        <begin position="53"/>
        <end position="146"/>
    </location>
</feature>
<dbReference type="Pfam" id="PF23344">
    <property type="entry name" value="ZP-N"/>
    <property type="match status" value="1"/>
</dbReference>
<proteinExistence type="predicted"/>
<keyword evidence="3" id="KW-1185">Reference proteome</keyword>
<dbReference type="InterPro" id="IPR055356">
    <property type="entry name" value="ZP-N"/>
</dbReference>
<evidence type="ECO:0000259" key="2">
    <source>
        <dbReference type="PROSITE" id="PS51034"/>
    </source>
</evidence>
<dbReference type="Gene3D" id="2.60.40.3210">
    <property type="entry name" value="Zona pellucida, ZP-N domain"/>
    <property type="match status" value="1"/>
</dbReference>
<gene>
    <name evidence="4" type="primary">LOC106475076</name>
</gene>
<evidence type="ECO:0000256" key="1">
    <source>
        <dbReference type="SAM" id="SignalP"/>
    </source>
</evidence>